<keyword evidence="7 8" id="KW-0472">Membrane</keyword>
<accession>A0A6I6EV62</accession>
<keyword evidence="5 8" id="KW-0812">Transmembrane</keyword>
<keyword evidence="10" id="KW-1185">Reference proteome</keyword>
<reference evidence="9 10" key="1">
    <citation type="submission" date="2019-12" db="EMBL/GenBank/DDBJ databases">
        <title>Genome sequenceing of Clostridium bovifaecis.</title>
        <authorList>
            <person name="Yao Y."/>
        </authorList>
    </citation>
    <scope>NUCLEOTIDE SEQUENCE [LARGE SCALE GENOMIC DNA]</scope>
    <source>
        <strain evidence="9 10">BXX</strain>
    </source>
</reference>
<feature type="transmembrane region" description="Helical" evidence="8">
    <location>
        <begin position="61"/>
        <end position="87"/>
    </location>
</feature>
<dbReference type="GO" id="GO:0005886">
    <property type="term" value="C:plasma membrane"/>
    <property type="evidence" value="ECO:0007669"/>
    <property type="project" value="UniProtKB-SubCell"/>
</dbReference>
<dbReference type="Proteomes" id="UP000422764">
    <property type="component" value="Chromosome"/>
</dbReference>
<keyword evidence="6 8" id="KW-1133">Transmembrane helix</keyword>
<evidence type="ECO:0000256" key="1">
    <source>
        <dbReference type="ARBA" id="ARBA00004651"/>
    </source>
</evidence>
<keyword evidence="4" id="KW-1003">Cell membrane</keyword>
<dbReference type="EMBL" id="CP046522">
    <property type="protein sequence ID" value="QGU94806.1"/>
    <property type="molecule type" value="Genomic_DNA"/>
</dbReference>
<organism evidence="9 10">
    <name type="scientific">Clostridium bovifaecis</name>
    <dbReference type="NCBI Taxonomy" id="2184719"/>
    <lineage>
        <taxon>Bacteria</taxon>
        <taxon>Bacillati</taxon>
        <taxon>Bacillota</taxon>
        <taxon>Clostridia</taxon>
        <taxon>Eubacteriales</taxon>
        <taxon>Clostridiaceae</taxon>
        <taxon>Clostridium</taxon>
    </lineage>
</organism>
<evidence type="ECO:0000313" key="10">
    <source>
        <dbReference type="Proteomes" id="UP000422764"/>
    </source>
</evidence>
<feature type="transmembrane region" description="Helical" evidence="8">
    <location>
        <begin position="195"/>
        <end position="213"/>
    </location>
</feature>
<sequence length="243" mass="26233">MEEGAKIKLREKSSKFIEGTRVGIPIAIGYIPIAITFGLIAKSLGIPNLISIFMSLSVFAGASQFIGVNLIASGATAVEIIMTTFILNFRHFLMSSSLSQKIERTATKRLLSVLAFGITDETFAVASLRNEEKINPWFLLGLNSIAFTSWVLGTCIGIFIGDALPEELKSSMNIALYAMFIGLLIPEIKNSKPAFLVSSIAIGINCLLKWASVFSFISTGWSIIISTIIAALIGAALYKKEGE</sequence>
<comment type="subcellular location">
    <subcellularLocation>
        <location evidence="1">Cell membrane</location>
        <topology evidence="1">Multi-pass membrane protein</topology>
    </subcellularLocation>
</comment>
<comment type="similarity">
    <text evidence="2">Belongs to the AzlC family.</text>
</comment>
<evidence type="ECO:0000256" key="4">
    <source>
        <dbReference type="ARBA" id="ARBA00022475"/>
    </source>
</evidence>
<gene>
    <name evidence="9" type="ORF">GOM49_06575</name>
</gene>
<evidence type="ECO:0000256" key="7">
    <source>
        <dbReference type="ARBA" id="ARBA00023136"/>
    </source>
</evidence>
<evidence type="ECO:0000313" key="9">
    <source>
        <dbReference type="EMBL" id="QGU94806.1"/>
    </source>
</evidence>
<name>A0A6I6EV62_9CLOT</name>
<evidence type="ECO:0000256" key="2">
    <source>
        <dbReference type="ARBA" id="ARBA00010735"/>
    </source>
</evidence>
<evidence type="ECO:0000256" key="5">
    <source>
        <dbReference type="ARBA" id="ARBA00022692"/>
    </source>
</evidence>
<feature type="transmembrane region" description="Helical" evidence="8">
    <location>
        <begin position="172"/>
        <end position="188"/>
    </location>
</feature>
<evidence type="ECO:0000256" key="6">
    <source>
        <dbReference type="ARBA" id="ARBA00022989"/>
    </source>
</evidence>
<protein>
    <submittedName>
        <fullName evidence="9">Branched-chain amino acid ABC transporter permease</fullName>
    </submittedName>
</protein>
<dbReference type="GO" id="GO:1903785">
    <property type="term" value="P:L-valine transmembrane transport"/>
    <property type="evidence" value="ECO:0007669"/>
    <property type="project" value="TreeGrafter"/>
</dbReference>
<keyword evidence="3" id="KW-0813">Transport</keyword>
<dbReference type="Pfam" id="PF03591">
    <property type="entry name" value="AzlC"/>
    <property type="match status" value="1"/>
</dbReference>
<dbReference type="PANTHER" id="PTHR34979">
    <property type="entry name" value="INNER MEMBRANE PROTEIN YGAZ"/>
    <property type="match status" value="1"/>
</dbReference>
<evidence type="ECO:0000256" key="3">
    <source>
        <dbReference type="ARBA" id="ARBA00022448"/>
    </source>
</evidence>
<dbReference type="AlphaFoldDB" id="A0A6I6EV62"/>
<feature type="transmembrane region" description="Helical" evidence="8">
    <location>
        <begin position="21"/>
        <end position="41"/>
    </location>
</feature>
<evidence type="ECO:0000256" key="8">
    <source>
        <dbReference type="SAM" id="Phobius"/>
    </source>
</evidence>
<proteinExistence type="inferred from homology"/>
<dbReference type="InterPro" id="IPR011606">
    <property type="entry name" value="Brnchd-chn_aa_trnsp_permease"/>
</dbReference>
<feature type="transmembrane region" description="Helical" evidence="8">
    <location>
        <begin position="137"/>
        <end position="160"/>
    </location>
</feature>
<feature type="transmembrane region" description="Helical" evidence="8">
    <location>
        <begin position="219"/>
        <end position="238"/>
    </location>
</feature>
<dbReference type="PANTHER" id="PTHR34979:SF1">
    <property type="entry name" value="INNER MEMBRANE PROTEIN YGAZ"/>
    <property type="match status" value="1"/>
</dbReference>